<dbReference type="Pfam" id="PF13343">
    <property type="entry name" value="SBP_bac_6"/>
    <property type="match status" value="1"/>
</dbReference>
<sequence>MIIGKGLKNSALMVLTAMVGFGVVGCGTASQPASTASNGAAASNAMVPKAEQPVASTTAKPAEVKEEKKLSGKLVVYSAGPKELAESIQKGYEAKTGVKIEMFQGTTGKVLSRMEAEKANPAVDVVILASLPATQGLKKSGLTMEYKDAKNADKLIAEWSDKEGHFFGYSASALGIGYNTKLVPTPPKEWSDLTKEEWKDKVNIPDPALSGSALDFVTGYLSTKGDSGWELLEQYKKNGVAMAGANQEALDPVITGAKSIVVAGVDYLTYQAKAKGEPIDMIYPASGTVISPRPASIIKTTKNPDAAKAYIDYLLSDEAQIMIADTFLLPGRKDIPAKNRPGVDQIPQMKIDWAWMDANGDASTKKFTQIFK</sequence>
<protein>
    <submittedName>
        <fullName evidence="2">ABC transporter substrate-binding protein</fullName>
    </submittedName>
</protein>
<proteinExistence type="predicted"/>
<dbReference type="PANTHER" id="PTHR30006">
    <property type="entry name" value="THIAMINE-BINDING PERIPLASMIC PROTEIN-RELATED"/>
    <property type="match status" value="1"/>
</dbReference>
<accession>A0ABX0JCR3</accession>
<dbReference type="SUPFAM" id="SSF53850">
    <property type="entry name" value="Periplasmic binding protein-like II"/>
    <property type="match status" value="1"/>
</dbReference>
<reference evidence="2" key="1">
    <citation type="submission" date="2020-03" db="EMBL/GenBank/DDBJ databases">
        <title>Draft sequencing of Paenibacilllus sp. S3N08.</title>
        <authorList>
            <person name="Kim D.-U."/>
        </authorList>
    </citation>
    <scope>NUCLEOTIDE SEQUENCE</scope>
    <source>
        <strain evidence="2">S3N08</strain>
    </source>
</reference>
<evidence type="ECO:0000313" key="2">
    <source>
        <dbReference type="EMBL" id="NHN33034.1"/>
    </source>
</evidence>
<dbReference type="Gene3D" id="3.40.190.10">
    <property type="entry name" value="Periplasmic binding protein-like II"/>
    <property type="match status" value="2"/>
</dbReference>
<keyword evidence="3" id="KW-1185">Reference proteome</keyword>
<dbReference type="PANTHER" id="PTHR30006:SF2">
    <property type="entry name" value="ABC TRANSPORTER SUBSTRATE-BINDING PROTEIN"/>
    <property type="match status" value="1"/>
</dbReference>
<gene>
    <name evidence="2" type="ORF">G9U52_24770</name>
</gene>
<keyword evidence="1" id="KW-0732">Signal</keyword>
<dbReference type="InterPro" id="IPR026045">
    <property type="entry name" value="Ferric-bd"/>
</dbReference>
<evidence type="ECO:0000256" key="1">
    <source>
        <dbReference type="ARBA" id="ARBA00022729"/>
    </source>
</evidence>
<comment type="caution">
    <text evidence="2">The sequence shown here is derived from an EMBL/GenBank/DDBJ whole genome shotgun (WGS) entry which is preliminary data.</text>
</comment>
<name>A0ABX0JCR3_9BACL</name>
<organism evidence="2 3">
    <name type="scientific">Paenibacillus agricola</name>
    <dbReference type="NCBI Taxonomy" id="2716264"/>
    <lineage>
        <taxon>Bacteria</taxon>
        <taxon>Bacillati</taxon>
        <taxon>Bacillota</taxon>
        <taxon>Bacilli</taxon>
        <taxon>Bacillales</taxon>
        <taxon>Paenibacillaceae</taxon>
        <taxon>Paenibacillus</taxon>
    </lineage>
</organism>
<dbReference type="CDD" id="cd13547">
    <property type="entry name" value="PBP2_Fbp_like_2"/>
    <property type="match status" value="1"/>
</dbReference>
<dbReference type="EMBL" id="JAAOIW010000010">
    <property type="protein sequence ID" value="NHN33034.1"/>
    <property type="molecule type" value="Genomic_DNA"/>
</dbReference>
<dbReference type="PROSITE" id="PS51257">
    <property type="entry name" value="PROKAR_LIPOPROTEIN"/>
    <property type="match status" value="1"/>
</dbReference>
<dbReference type="PIRSF" id="PIRSF002825">
    <property type="entry name" value="CfbpA"/>
    <property type="match status" value="1"/>
</dbReference>
<evidence type="ECO:0000313" key="3">
    <source>
        <dbReference type="Proteomes" id="UP001165962"/>
    </source>
</evidence>
<dbReference type="Proteomes" id="UP001165962">
    <property type="component" value="Unassembled WGS sequence"/>
</dbReference>